<dbReference type="Pfam" id="PF21530">
    <property type="entry name" value="Pif1_2B_dom"/>
    <property type="match status" value="1"/>
</dbReference>
<dbReference type="AlphaFoldDB" id="A0AAV9Z7W4"/>
<protein>
    <recommendedName>
        <fullName evidence="1">ATP-dependent DNA helicase</fullName>
        <ecNumber evidence="1">5.6.2.3</ecNumber>
    </recommendedName>
</protein>
<dbReference type="Proteomes" id="UP001362999">
    <property type="component" value="Unassembled WGS sequence"/>
</dbReference>
<keyword evidence="1" id="KW-0234">DNA repair</keyword>
<dbReference type="GO" id="GO:0006310">
    <property type="term" value="P:DNA recombination"/>
    <property type="evidence" value="ECO:0007669"/>
    <property type="project" value="UniProtKB-KW"/>
</dbReference>
<comment type="cofactor">
    <cofactor evidence="1">
        <name>Mg(2+)</name>
        <dbReference type="ChEBI" id="CHEBI:18420"/>
    </cofactor>
</comment>
<evidence type="ECO:0000256" key="2">
    <source>
        <dbReference type="SAM" id="MobiDB-lite"/>
    </source>
</evidence>
<evidence type="ECO:0000259" key="3">
    <source>
        <dbReference type="Pfam" id="PF05970"/>
    </source>
</evidence>
<keyword evidence="1" id="KW-0378">Hydrolase</keyword>
<dbReference type="GO" id="GO:0016787">
    <property type="term" value="F:hydrolase activity"/>
    <property type="evidence" value="ECO:0007669"/>
    <property type="project" value="UniProtKB-KW"/>
</dbReference>
<dbReference type="EMBL" id="JAWWNJ010000187">
    <property type="protein sequence ID" value="KAK6974155.1"/>
    <property type="molecule type" value="Genomic_DNA"/>
</dbReference>
<dbReference type="Gene3D" id="3.40.50.300">
    <property type="entry name" value="P-loop containing nucleotide triphosphate hydrolases"/>
    <property type="match status" value="1"/>
</dbReference>
<keyword evidence="1" id="KW-0067">ATP-binding</keyword>
<dbReference type="GO" id="GO:0043139">
    <property type="term" value="F:5'-3' DNA helicase activity"/>
    <property type="evidence" value="ECO:0007669"/>
    <property type="project" value="UniProtKB-EC"/>
</dbReference>
<feature type="domain" description="DNA helicase Pif1-like 2B" evidence="4">
    <location>
        <begin position="361"/>
        <end position="397"/>
    </location>
</feature>
<comment type="similarity">
    <text evidence="1">Belongs to the helicase family.</text>
</comment>
<accession>A0AAV9Z7W4</accession>
<dbReference type="SUPFAM" id="SSF51735">
    <property type="entry name" value="NAD(P)-binding Rossmann-fold domains"/>
    <property type="match status" value="1"/>
</dbReference>
<dbReference type="PANTHER" id="PTHR10492">
    <property type="match status" value="1"/>
</dbReference>
<dbReference type="GO" id="GO:0000723">
    <property type="term" value="P:telomere maintenance"/>
    <property type="evidence" value="ECO:0007669"/>
    <property type="project" value="InterPro"/>
</dbReference>
<dbReference type="PANTHER" id="PTHR10492:SF57">
    <property type="entry name" value="ATP-DEPENDENT DNA HELICASE"/>
    <property type="match status" value="1"/>
</dbReference>
<dbReference type="PRINTS" id="PR00081">
    <property type="entry name" value="GDHRDH"/>
</dbReference>
<dbReference type="InterPro" id="IPR049163">
    <property type="entry name" value="Pif1-like_2B_dom"/>
</dbReference>
<dbReference type="GO" id="GO:0006281">
    <property type="term" value="P:DNA repair"/>
    <property type="evidence" value="ECO:0007669"/>
    <property type="project" value="UniProtKB-KW"/>
</dbReference>
<dbReference type="GO" id="GO:0005524">
    <property type="term" value="F:ATP binding"/>
    <property type="evidence" value="ECO:0007669"/>
    <property type="project" value="UniProtKB-KW"/>
</dbReference>
<keyword evidence="1" id="KW-0233">DNA recombination</keyword>
<reference evidence="5 7" key="1">
    <citation type="journal article" date="2024" name="J Genomics">
        <title>Draft genome sequencing and assembly of Favolaschia claudopus CIRM-BRFM 2984 isolated from oak limbs.</title>
        <authorList>
            <person name="Navarro D."/>
            <person name="Drula E."/>
            <person name="Chaduli D."/>
            <person name="Cazenave R."/>
            <person name="Ahrendt S."/>
            <person name="Wang J."/>
            <person name="Lipzen A."/>
            <person name="Daum C."/>
            <person name="Barry K."/>
            <person name="Grigoriev I.V."/>
            <person name="Favel A."/>
            <person name="Rosso M.N."/>
            <person name="Martin F."/>
        </authorList>
    </citation>
    <scope>NUCLEOTIDE SEQUENCE [LARGE SCALE GENOMIC DNA]</scope>
    <source>
        <strain evidence="5 7">CIRM-BRFM 2984</strain>
    </source>
</reference>
<keyword evidence="1" id="KW-0547">Nucleotide-binding</keyword>
<dbReference type="InterPro" id="IPR036291">
    <property type="entry name" value="NAD(P)-bd_dom_sf"/>
</dbReference>
<evidence type="ECO:0000256" key="1">
    <source>
        <dbReference type="RuleBase" id="RU363044"/>
    </source>
</evidence>
<comment type="catalytic activity">
    <reaction evidence="1">
        <text>ATP + H2O = ADP + phosphate + H(+)</text>
        <dbReference type="Rhea" id="RHEA:13065"/>
        <dbReference type="ChEBI" id="CHEBI:15377"/>
        <dbReference type="ChEBI" id="CHEBI:15378"/>
        <dbReference type="ChEBI" id="CHEBI:30616"/>
        <dbReference type="ChEBI" id="CHEBI:43474"/>
        <dbReference type="ChEBI" id="CHEBI:456216"/>
        <dbReference type="EC" id="5.6.2.3"/>
    </reaction>
</comment>
<keyword evidence="1 5" id="KW-0347">Helicase</keyword>
<evidence type="ECO:0000259" key="4">
    <source>
        <dbReference type="Pfam" id="PF21530"/>
    </source>
</evidence>
<dbReference type="EC" id="5.6.2.3" evidence="1"/>
<proteinExistence type="inferred from homology"/>
<keyword evidence="7" id="KW-1185">Reference proteome</keyword>
<comment type="caution">
    <text evidence="5">The sequence shown here is derived from an EMBL/GenBank/DDBJ whole genome shotgun (WGS) entry which is preliminary data.</text>
</comment>
<keyword evidence="1" id="KW-0227">DNA damage</keyword>
<dbReference type="InterPro" id="IPR002347">
    <property type="entry name" value="SDR_fam"/>
</dbReference>
<dbReference type="Gene3D" id="3.40.50.720">
    <property type="entry name" value="NAD(P)-binding Rossmann-like Domain"/>
    <property type="match status" value="1"/>
</dbReference>
<dbReference type="SUPFAM" id="SSF52540">
    <property type="entry name" value="P-loop containing nucleoside triphosphate hydrolases"/>
    <property type="match status" value="1"/>
</dbReference>
<feature type="domain" description="DNA helicase Pif1-like DEAD-box helicase" evidence="3">
    <location>
        <begin position="131"/>
        <end position="265"/>
    </location>
</feature>
<dbReference type="Pfam" id="PF00106">
    <property type="entry name" value="adh_short"/>
    <property type="match status" value="1"/>
</dbReference>
<sequence length="422" mass="46606">MASALRSILVTGANQGLGYHTVHQLGKTKGVLVFMGSRRLAAAEESKSKFASEIDPSSEVVPVQLDVTDAASIKSVHDFIEKYLKEKNLTGLDVLINNAGIVGKTLFFASLHRESLPYCSRVGERLIPCSKIPVEGINAESFCNIPKNSQRADLLRHVVLILWDEVGMQDRFALEAVDRTLRDLRNDQRPFGGVTVVFGGDFQQILPVVVRGSREKIVGASIQPSHIWQNIEVLHLRQNMRLESGGQNQRDFASWLLDVGHGRNISPEGNISLRDGMCCNTAVHMVSFTYPNVDSNPPPPPDYFLNRMILAPRNADVNDVNSEILEKMAGESRIYFSADKVIEEAGADGDDNFDERQLPVEFLRSLNAASLPPGELNLKIGCPLILLRNLAPAKGFVTSLQRHSDGPSPHVRSCSRSSFSRW</sequence>
<evidence type="ECO:0000313" key="5">
    <source>
        <dbReference type="EMBL" id="KAK6974155.1"/>
    </source>
</evidence>
<dbReference type="EMBL" id="JAWWNJ010000123">
    <property type="protein sequence ID" value="KAK6988428.1"/>
    <property type="molecule type" value="Genomic_DNA"/>
</dbReference>
<evidence type="ECO:0000313" key="7">
    <source>
        <dbReference type="Proteomes" id="UP001362999"/>
    </source>
</evidence>
<evidence type="ECO:0000313" key="6">
    <source>
        <dbReference type="EMBL" id="KAK6988428.1"/>
    </source>
</evidence>
<dbReference type="InterPro" id="IPR027417">
    <property type="entry name" value="P-loop_NTPase"/>
</dbReference>
<organism evidence="5 7">
    <name type="scientific">Favolaschia claudopus</name>
    <dbReference type="NCBI Taxonomy" id="2862362"/>
    <lineage>
        <taxon>Eukaryota</taxon>
        <taxon>Fungi</taxon>
        <taxon>Dikarya</taxon>
        <taxon>Basidiomycota</taxon>
        <taxon>Agaricomycotina</taxon>
        <taxon>Agaricomycetes</taxon>
        <taxon>Agaricomycetidae</taxon>
        <taxon>Agaricales</taxon>
        <taxon>Marasmiineae</taxon>
        <taxon>Mycenaceae</taxon>
        <taxon>Favolaschia</taxon>
    </lineage>
</organism>
<feature type="region of interest" description="Disordered" evidence="2">
    <location>
        <begin position="400"/>
        <end position="422"/>
    </location>
</feature>
<gene>
    <name evidence="6" type="ORF">R3P38DRAFT_3229028</name>
    <name evidence="5" type="ORF">R3P38DRAFT_3239830</name>
</gene>
<dbReference type="Pfam" id="PF05970">
    <property type="entry name" value="PIF1"/>
    <property type="match status" value="1"/>
</dbReference>
<name>A0AAV9Z7W4_9AGAR</name>
<dbReference type="InterPro" id="IPR010285">
    <property type="entry name" value="DNA_helicase_pif1-like_DEAD"/>
</dbReference>